<dbReference type="PANTHER" id="PTHR42893:SF46">
    <property type="entry name" value="PROTEIN DETOXIFICATION 44, CHLOROPLASTIC"/>
    <property type="match status" value="1"/>
</dbReference>
<reference evidence="7" key="1">
    <citation type="journal article" date="2014" name="Int. J. Syst. Evol. Microbiol.">
        <title>Complete genome sequence of Corynebacterium casei LMG S-19264T (=DSM 44701T), isolated from a smear-ripened cheese.</title>
        <authorList>
            <consortium name="US DOE Joint Genome Institute (JGI-PGF)"/>
            <person name="Walter F."/>
            <person name="Albersmeier A."/>
            <person name="Kalinowski J."/>
            <person name="Ruckert C."/>
        </authorList>
    </citation>
    <scope>NUCLEOTIDE SEQUENCE</scope>
    <source>
        <strain evidence="7">CGMCC 1.15360</strain>
    </source>
</reference>
<feature type="transmembrane region" description="Helical" evidence="6">
    <location>
        <begin position="353"/>
        <end position="374"/>
    </location>
</feature>
<feature type="transmembrane region" description="Helical" evidence="6">
    <location>
        <begin position="386"/>
        <end position="405"/>
    </location>
</feature>
<keyword evidence="8" id="KW-1185">Reference proteome</keyword>
<evidence type="ECO:0000256" key="6">
    <source>
        <dbReference type="SAM" id="Phobius"/>
    </source>
</evidence>
<keyword evidence="5 6" id="KW-0472">Membrane</keyword>
<comment type="similarity">
    <text evidence="2">Belongs to the multi antimicrobial extrusion (MATE) (TC 2.A.66.1) family.</text>
</comment>
<dbReference type="EMBL" id="BMIP01000014">
    <property type="protein sequence ID" value="GGD83595.1"/>
    <property type="molecule type" value="Genomic_DNA"/>
</dbReference>
<dbReference type="AlphaFoldDB" id="A0A916Z9W8"/>
<dbReference type="NCBIfam" id="TIGR00797">
    <property type="entry name" value="matE"/>
    <property type="match status" value="1"/>
</dbReference>
<evidence type="ECO:0000256" key="3">
    <source>
        <dbReference type="ARBA" id="ARBA00022692"/>
    </source>
</evidence>
<dbReference type="RefSeq" id="WP_229665582.1">
    <property type="nucleotide sequence ID" value="NZ_BMIP01000014.1"/>
</dbReference>
<protein>
    <submittedName>
        <fullName evidence="7">MATE family efflux transporter</fullName>
    </submittedName>
</protein>
<name>A0A916Z9W8_9SPHN</name>
<evidence type="ECO:0000256" key="2">
    <source>
        <dbReference type="ARBA" id="ARBA00010199"/>
    </source>
</evidence>
<feature type="transmembrane region" description="Helical" evidence="6">
    <location>
        <begin position="199"/>
        <end position="221"/>
    </location>
</feature>
<evidence type="ECO:0000313" key="7">
    <source>
        <dbReference type="EMBL" id="GGD83595.1"/>
    </source>
</evidence>
<keyword evidence="4 6" id="KW-1133">Transmembrane helix</keyword>
<dbReference type="Proteomes" id="UP000612349">
    <property type="component" value="Unassembled WGS sequence"/>
</dbReference>
<feature type="transmembrane region" description="Helical" evidence="6">
    <location>
        <begin position="411"/>
        <end position="432"/>
    </location>
</feature>
<evidence type="ECO:0000256" key="4">
    <source>
        <dbReference type="ARBA" id="ARBA00022989"/>
    </source>
</evidence>
<evidence type="ECO:0000256" key="1">
    <source>
        <dbReference type="ARBA" id="ARBA00004141"/>
    </source>
</evidence>
<dbReference type="GO" id="GO:0042910">
    <property type="term" value="F:xenobiotic transmembrane transporter activity"/>
    <property type="evidence" value="ECO:0007669"/>
    <property type="project" value="InterPro"/>
</dbReference>
<feature type="transmembrane region" description="Helical" evidence="6">
    <location>
        <begin position="130"/>
        <end position="154"/>
    </location>
</feature>
<feature type="transmembrane region" description="Helical" evidence="6">
    <location>
        <begin position="166"/>
        <end position="187"/>
    </location>
</feature>
<feature type="transmembrane region" description="Helical" evidence="6">
    <location>
        <begin position="12"/>
        <end position="31"/>
    </location>
</feature>
<organism evidence="7 8">
    <name type="scientific">Croceicoccus mobilis</name>
    <dbReference type="NCBI Taxonomy" id="1703339"/>
    <lineage>
        <taxon>Bacteria</taxon>
        <taxon>Pseudomonadati</taxon>
        <taxon>Pseudomonadota</taxon>
        <taxon>Alphaproteobacteria</taxon>
        <taxon>Sphingomonadales</taxon>
        <taxon>Erythrobacteraceae</taxon>
        <taxon>Croceicoccus</taxon>
    </lineage>
</organism>
<comment type="subcellular location">
    <subcellularLocation>
        <location evidence="1">Membrane</location>
        <topology evidence="1">Multi-pass membrane protein</topology>
    </subcellularLocation>
</comment>
<dbReference type="CDD" id="cd13136">
    <property type="entry name" value="MATE_DinF_like"/>
    <property type="match status" value="1"/>
</dbReference>
<comment type="caution">
    <text evidence="7">The sequence shown here is derived from an EMBL/GenBank/DDBJ whole genome shotgun (WGS) entry which is preliminary data.</text>
</comment>
<dbReference type="InterPro" id="IPR044644">
    <property type="entry name" value="DinF-like"/>
</dbReference>
<reference evidence="7" key="2">
    <citation type="submission" date="2020-09" db="EMBL/GenBank/DDBJ databases">
        <authorList>
            <person name="Sun Q."/>
            <person name="Zhou Y."/>
        </authorList>
    </citation>
    <scope>NUCLEOTIDE SEQUENCE</scope>
    <source>
        <strain evidence="7">CGMCC 1.15360</strain>
    </source>
</reference>
<gene>
    <name evidence="7" type="ORF">GCM10010990_37120</name>
</gene>
<feature type="transmembrane region" description="Helical" evidence="6">
    <location>
        <begin position="245"/>
        <end position="264"/>
    </location>
</feature>
<dbReference type="InterPro" id="IPR002528">
    <property type="entry name" value="MATE_fam"/>
</dbReference>
<feature type="transmembrane region" description="Helical" evidence="6">
    <location>
        <begin position="88"/>
        <end position="110"/>
    </location>
</feature>
<proteinExistence type="inferred from homology"/>
<evidence type="ECO:0000313" key="8">
    <source>
        <dbReference type="Proteomes" id="UP000612349"/>
    </source>
</evidence>
<sequence length="452" mass="46897">MTETALTRRAIMAQAWPIMLGQASVPLVGIIDTIVVGRTGDPLALAGVALGATIINLVFWSFGFLRMGLTGLTAQADGAGEGREVEALLLRGVAIGAALGLVLLALQVPITMLALSVMSGGTGISAEADAYVSARFFGAPAALAVFAITGWLLGLGRTRSALVLQIVMNACNAGLDVALVWGAGLGAGGIGAGTAGAEWIALVTGIALCWRINGAGPLALLRRIPIQHLLDGAALRKLFAVNRDLMIRTIALLLVFTWLASSGARLGATTLAANHVLLQFISVAAFVLDAFAFTAEARVGAAIGAGSYSRFIRAIRLTSEFALAGGALIALAYWLLGASIIDAMITDDATYKAAVVFLPFTALVPFIGAPSWMLDGVFIGATRGKALRNAAVVTTGVYIALDLALRPYGNWGVWIAFTATYLLRAVTLGAYLPSLIRQIRANEPLAKRATRA</sequence>
<dbReference type="GO" id="GO:0005886">
    <property type="term" value="C:plasma membrane"/>
    <property type="evidence" value="ECO:0007669"/>
    <property type="project" value="TreeGrafter"/>
</dbReference>
<dbReference type="PANTHER" id="PTHR42893">
    <property type="entry name" value="PROTEIN DETOXIFICATION 44, CHLOROPLASTIC-RELATED"/>
    <property type="match status" value="1"/>
</dbReference>
<feature type="transmembrane region" description="Helical" evidence="6">
    <location>
        <begin position="43"/>
        <end position="67"/>
    </location>
</feature>
<feature type="transmembrane region" description="Helical" evidence="6">
    <location>
        <begin position="321"/>
        <end position="341"/>
    </location>
</feature>
<dbReference type="GO" id="GO:0015297">
    <property type="term" value="F:antiporter activity"/>
    <property type="evidence" value="ECO:0007669"/>
    <property type="project" value="InterPro"/>
</dbReference>
<feature type="transmembrane region" description="Helical" evidence="6">
    <location>
        <begin position="276"/>
        <end position="300"/>
    </location>
</feature>
<evidence type="ECO:0000256" key="5">
    <source>
        <dbReference type="ARBA" id="ARBA00023136"/>
    </source>
</evidence>
<keyword evidence="3 6" id="KW-0812">Transmembrane</keyword>
<accession>A0A916Z9W8</accession>
<dbReference type="Pfam" id="PF01554">
    <property type="entry name" value="MatE"/>
    <property type="match status" value="2"/>
</dbReference>